<organism evidence="1 2">
    <name type="scientific">Halorutilus salinus</name>
    <dbReference type="NCBI Taxonomy" id="2487751"/>
    <lineage>
        <taxon>Archaea</taxon>
        <taxon>Methanobacteriati</taxon>
        <taxon>Methanobacteriota</taxon>
        <taxon>Stenosarchaea group</taxon>
        <taxon>Halobacteria</taxon>
        <taxon>Halorutilales</taxon>
        <taxon>Halorutilaceae</taxon>
        <taxon>Halorutilus</taxon>
    </lineage>
</organism>
<evidence type="ECO:0000313" key="1">
    <source>
        <dbReference type="EMBL" id="MCX2819791.1"/>
    </source>
</evidence>
<comment type="caution">
    <text evidence="1">The sequence shown here is derived from an EMBL/GenBank/DDBJ whole genome shotgun (WGS) entry which is preliminary data.</text>
</comment>
<reference evidence="1" key="1">
    <citation type="submission" date="2022-09" db="EMBL/GenBank/DDBJ databases">
        <title>Haloadaptaus new haloarchaeum isolated from saline soil.</title>
        <authorList>
            <person name="Duran-Viseras A."/>
            <person name="Sanchez-Porro C."/>
            <person name="Ventosa A."/>
        </authorList>
    </citation>
    <scope>NUCLEOTIDE SEQUENCE</scope>
    <source>
        <strain evidence="1">F3-133</strain>
    </source>
</reference>
<sequence>MGSNSHFDTGKVDDNGRVYVGPQYSNQTIAYQLLSEPEDTVPVYFIRHGTREGNKFGASIEGLRNLSLDRRIAIDWNADGRLDHGYYREEHSKDALRDIKAMQALDRGFGRVVAIYPELYAKGNRDKFAVIGDVTPDAHLERIAYDRENDNGLKFLTLRLVNCIEVTPDSAPELYEEMPLLRRHTIRRSRKHAELVHSTYQDYIKR</sequence>
<protein>
    <submittedName>
        <fullName evidence="1">Uncharacterized protein</fullName>
    </submittedName>
</protein>
<dbReference type="AlphaFoldDB" id="A0A9Q4C5T0"/>
<name>A0A9Q4C5T0_9EURY</name>
<dbReference type="RefSeq" id="WP_266088381.1">
    <property type="nucleotide sequence ID" value="NZ_RKLV01000012.1"/>
</dbReference>
<accession>A0A9Q4C5T0</accession>
<proteinExistence type="predicted"/>
<evidence type="ECO:0000313" key="2">
    <source>
        <dbReference type="Proteomes" id="UP001149411"/>
    </source>
</evidence>
<gene>
    <name evidence="1" type="ORF">EGH25_10565</name>
</gene>
<dbReference type="Proteomes" id="UP001149411">
    <property type="component" value="Unassembled WGS sequence"/>
</dbReference>
<dbReference type="EMBL" id="RKLV01000012">
    <property type="protein sequence ID" value="MCX2819791.1"/>
    <property type="molecule type" value="Genomic_DNA"/>
</dbReference>
<keyword evidence="2" id="KW-1185">Reference proteome</keyword>